<evidence type="ECO:0000256" key="5">
    <source>
        <dbReference type="SAM" id="MobiDB-lite"/>
    </source>
</evidence>
<dbReference type="InterPro" id="IPR000222">
    <property type="entry name" value="PP2C_BS"/>
</dbReference>
<name>A0AA40HSV3_CNENI</name>
<evidence type="ECO:0000259" key="6">
    <source>
        <dbReference type="PROSITE" id="PS51746"/>
    </source>
</evidence>
<protein>
    <recommendedName>
        <fullName evidence="6">PPM-type phosphatase domain-containing protein</fullName>
    </recommendedName>
</protein>
<evidence type="ECO:0000313" key="7">
    <source>
        <dbReference type="EMBL" id="KAK1336783.1"/>
    </source>
</evidence>
<dbReference type="EMBL" id="JAULJE010000012">
    <property type="protein sequence ID" value="KAK1336783.1"/>
    <property type="molecule type" value="Genomic_DNA"/>
</dbReference>
<dbReference type="SUPFAM" id="SSF81606">
    <property type="entry name" value="PP2C-like"/>
    <property type="match status" value="1"/>
</dbReference>
<comment type="caution">
    <text evidence="7">The sequence shown here is derived from an EMBL/GenBank/DDBJ whole genome shotgun (WGS) entry which is preliminary data.</text>
</comment>
<evidence type="ECO:0000313" key="8">
    <source>
        <dbReference type="Proteomes" id="UP001177744"/>
    </source>
</evidence>
<feature type="domain" description="PPM-type phosphatase" evidence="6">
    <location>
        <begin position="169"/>
        <end position="500"/>
    </location>
</feature>
<dbReference type="Pfam" id="PF00481">
    <property type="entry name" value="PP2C"/>
    <property type="match status" value="2"/>
</dbReference>
<dbReference type="Gene3D" id="3.60.40.10">
    <property type="entry name" value="PPM-type phosphatase domain"/>
    <property type="match status" value="1"/>
</dbReference>
<dbReference type="Proteomes" id="UP001177744">
    <property type="component" value="Unassembled WGS sequence"/>
</dbReference>
<comment type="similarity">
    <text evidence="4">Belongs to the PP2C family.</text>
</comment>
<evidence type="ECO:0000256" key="2">
    <source>
        <dbReference type="ARBA" id="ARBA00022801"/>
    </source>
</evidence>
<organism evidence="7 8">
    <name type="scientific">Cnephaeus nilssonii</name>
    <name type="common">Northern bat</name>
    <name type="synonym">Eptesicus nilssonii</name>
    <dbReference type="NCBI Taxonomy" id="3371016"/>
    <lineage>
        <taxon>Eukaryota</taxon>
        <taxon>Metazoa</taxon>
        <taxon>Chordata</taxon>
        <taxon>Craniata</taxon>
        <taxon>Vertebrata</taxon>
        <taxon>Euteleostomi</taxon>
        <taxon>Mammalia</taxon>
        <taxon>Eutheria</taxon>
        <taxon>Laurasiatheria</taxon>
        <taxon>Chiroptera</taxon>
        <taxon>Yangochiroptera</taxon>
        <taxon>Vespertilionidae</taxon>
        <taxon>Cnephaeus</taxon>
    </lineage>
</organism>
<dbReference type="InterPro" id="IPR015655">
    <property type="entry name" value="PP2C"/>
</dbReference>
<keyword evidence="3 4" id="KW-0904">Protein phosphatase</keyword>
<keyword evidence="8" id="KW-1185">Reference proteome</keyword>
<dbReference type="InterPro" id="IPR001932">
    <property type="entry name" value="PPM-type_phosphatase-like_dom"/>
</dbReference>
<keyword evidence="2 4" id="KW-0378">Hydrolase</keyword>
<dbReference type="PANTHER" id="PTHR47992">
    <property type="entry name" value="PROTEIN PHOSPHATASE"/>
    <property type="match status" value="1"/>
</dbReference>
<evidence type="ECO:0000256" key="3">
    <source>
        <dbReference type="ARBA" id="ARBA00022912"/>
    </source>
</evidence>
<feature type="region of interest" description="Disordered" evidence="5">
    <location>
        <begin position="90"/>
        <end position="153"/>
    </location>
</feature>
<dbReference type="CDD" id="cd00143">
    <property type="entry name" value="PP2Cc"/>
    <property type="match status" value="1"/>
</dbReference>
<dbReference type="PROSITE" id="PS01032">
    <property type="entry name" value="PPM_1"/>
    <property type="match status" value="1"/>
</dbReference>
<feature type="compositionally biased region" description="Polar residues" evidence="5">
    <location>
        <begin position="117"/>
        <end position="131"/>
    </location>
</feature>
<evidence type="ECO:0000256" key="1">
    <source>
        <dbReference type="ARBA" id="ARBA00022723"/>
    </source>
</evidence>
<evidence type="ECO:0000256" key="4">
    <source>
        <dbReference type="RuleBase" id="RU003465"/>
    </source>
</evidence>
<dbReference type="GO" id="GO:0004722">
    <property type="term" value="F:protein serine/threonine phosphatase activity"/>
    <property type="evidence" value="ECO:0007669"/>
    <property type="project" value="InterPro"/>
</dbReference>
<dbReference type="PROSITE" id="PS51746">
    <property type="entry name" value="PPM_2"/>
    <property type="match status" value="1"/>
</dbReference>
<gene>
    <name evidence="7" type="ORF">QTO34_002818</name>
</gene>
<dbReference type="AlphaFoldDB" id="A0AA40HSV3"/>
<dbReference type="InterPro" id="IPR036457">
    <property type="entry name" value="PPM-type-like_dom_sf"/>
</dbReference>
<reference evidence="7" key="1">
    <citation type="submission" date="2023-06" db="EMBL/GenBank/DDBJ databases">
        <title>Reference genome for the Northern bat (Eptesicus nilssonii), a most northern bat species.</title>
        <authorList>
            <person name="Laine V.N."/>
            <person name="Pulliainen A.T."/>
            <person name="Lilley T.M."/>
        </authorList>
    </citation>
    <scope>NUCLEOTIDE SEQUENCE</scope>
    <source>
        <strain evidence="7">BLF_Eptnil</strain>
        <tissue evidence="7">Kidney</tissue>
    </source>
</reference>
<accession>A0AA40HSV3</accession>
<feature type="compositionally biased region" description="Basic and acidic residues" evidence="5">
    <location>
        <begin position="133"/>
        <end position="143"/>
    </location>
</feature>
<sequence>MVAFRARPRVIDSVLTATAQLLLRTPSVQAAAARGLRVCLRRPASAMDLFGDLPEPERSPAAAILAAAQAQSKQVFRVLGKEAQKGSLLFDDLPPASSTDSGPGGPLLFDDLPPASSGESGSLDTSISQMVKNEGKGAKRKPSEEEENGSEELVEKKVCKASSVIFGLKGYVAERKGEREEMQDAHVILNDITEECRPLSSLITRVSYFAVFDGHGGIRASKFAAQNLHQNLIRKFPKGDVSSVEKTVKRCLLDTFKHTDEEFLKQASSQKKASIKETLHFNLLHSDVECDSTRLASVAAREKSKRVQRVKVYTTSHSRNLPGKMGPLPRVFLAVDNTLYIANLGDSRAILCRYNEESQKHAALSLSKEHNPTQYEERMRIQKAGGNVRDGRVLGVLEVSRSIGDGQYKRCGVTSVPDIRRCQLTPNDRFILLACDGLFKVFTPEEAVNFILSCLEDEKIQSREGKPAVDTRYEAACNRLANKAVQRGSADNVTVMLVRIGH</sequence>
<proteinExistence type="inferred from homology"/>
<keyword evidence="1" id="KW-0479">Metal-binding</keyword>
<dbReference type="SMART" id="SM00332">
    <property type="entry name" value="PP2Cc"/>
    <property type="match status" value="1"/>
</dbReference>
<dbReference type="GO" id="GO:0046872">
    <property type="term" value="F:metal ion binding"/>
    <property type="evidence" value="ECO:0007669"/>
    <property type="project" value="UniProtKB-KW"/>
</dbReference>